<name>A0A556SZA4_9GAMM</name>
<reference evidence="3 4" key="1">
    <citation type="submission" date="2019-07" db="EMBL/GenBank/DDBJ databases">
        <title>Gilliamella genomes.</title>
        <authorList>
            <person name="Zheng H."/>
        </authorList>
    </citation>
    <scope>NUCLEOTIDE SEQUENCE [LARGE SCALE GENOMIC DNA]</scope>
    <source>
        <strain evidence="3 4">W8127</strain>
    </source>
</reference>
<organism evidence="3 4">
    <name type="scientific">Gilliamella apicola</name>
    <dbReference type="NCBI Taxonomy" id="1196095"/>
    <lineage>
        <taxon>Bacteria</taxon>
        <taxon>Pseudomonadati</taxon>
        <taxon>Pseudomonadota</taxon>
        <taxon>Gammaproteobacteria</taxon>
        <taxon>Orbales</taxon>
        <taxon>Orbaceae</taxon>
        <taxon>Gilliamella</taxon>
    </lineage>
</organism>
<keyword evidence="1" id="KW-1133">Transmembrane helix</keyword>
<gene>
    <name evidence="3" type="ORF">FPQ15_00900</name>
</gene>
<dbReference type="AlphaFoldDB" id="A0A556SZA4"/>
<comment type="caution">
    <text evidence="3">The sequence shown here is derived from an EMBL/GenBank/DDBJ whole genome shotgun (WGS) entry which is preliminary data.</text>
</comment>
<protein>
    <submittedName>
        <fullName evidence="3">SHOCT domain-containing protein</fullName>
    </submittedName>
</protein>
<proteinExistence type="predicted"/>
<keyword evidence="1" id="KW-0472">Membrane</keyword>
<dbReference type="Pfam" id="PF09851">
    <property type="entry name" value="SHOCT"/>
    <property type="match status" value="1"/>
</dbReference>
<evidence type="ECO:0000313" key="3">
    <source>
        <dbReference type="EMBL" id="TSK06426.1"/>
    </source>
</evidence>
<dbReference type="RefSeq" id="WP_039128880.1">
    <property type="nucleotide sequence ID" value="NZ_CAMLAP010000092.1"/>
</dbReference>
<evidence type="ECO:0000256" key="1">
    <source>
        <dbReference type="SAM" id="Phobius"/>
    </source>
</evidence>
<dbReference type="Proteomes" id="UP000319483">
    <property type="component" value="Unassembled WGS sequence"/>
</dbReference>
<dbReference type="EMBL" id="VMHM01000001">
    <property type="protein sequence ID" value="TSK06426.1"/>
    <property type="molecule type" value="Genomic_DNA"/>
</dbReference>
<feature type="transmembrane region" description="Helical" evidence="1">
    <location>
        <begin position="21"/>
        <end position="41"/>
    </location>
</feature>
<sequence length="109" mass="12437">MAVKYCTLCQRNVTPKRKIGVGTLIGVFFTGFIWVLFIPFYKKRCPLCLGDKLTIIPAVSPNKKDNNIKLNHNSNLSVSDELKKLHDLKESGVLTQEEFDFQKSKLLNH</sequence>
<evidence type="ECO:0000313" key="4">
    <source>
        <dbReference type="Proteomes" id="UP000319483"/>
    </source>
</evidence>
<dbReference type="InterPro" id="IPR018649">
    <property type="entry name" value="SHOCT"/>
</dbReference>
<accession>A0A556SZA4</accession>
<keyword evidence="1" id="KW-0812">Transmembrane</keyword>
<feature type="domain" description="SHOCT" evidence="2">
    <location>
        <begin position="80"/>
        <end position="107"/>
    </location>
</feature>
<evidence type="ECO:0000259" key="2">
    <source>
        <dbReference type="Pfam" id="PF09851"/>
    </source>
</evidence>